<comment type="caution">
    <text evidence="9">The sequence shown here is derived from an EMBL/GenBank/DDBJ whole genome shotgun (WGS) entry which is preliminary data.</text>
</comment>
<evidence type="ECO:0000313" key="10">
    <source>
        <dbReference type="Proteomes" id="UP001365405"/>
    </source>
</evidence>
<name>A0ABU9CPI7_9BURK</name>
<feature type="signal peptide" evidence="7">
    <location>
        <begin position="1"/>
        <end position="40"/>
    </location>
</feature>
<dbReference type="RefSeq" id="WP_341412198.1">
    <property type="nucleotide sequence ID" value="NZ_JBBUTH010000009.1"/>
</dbReference>
<reference evidence="9 10" key="1">
    <citation type="submission" date="2024-04" db="EMBL/GenBank/DDBJ databases">
        <title>Novel species of the genus Ideonella isolated from streams.</title>
        <authorList>
            <person name="Lu H."/>
        </authorList>
    </citation>
    <scope>NUCLEOTIDE SEQUENCE [LARGE SCALE GENOMIC DNA]</scope>
    <source>
        <strain evidence="9 10">DXS22W</strain>
    </source>
</reference>
<protein>
    <submittedName>
        <fullName evidence="9">Secretin N-terminal domain-containing protein</fullName>
    </submittedName>
</protein>
<dbReference type="PRINTS" id="PR00811">
    <property type="entry name" value="BCTERIALGSPD"/>
</dbReference>
<dbReference type="PRINTS" id="PR01032">
    <property type="entry name" value="PHAGEIV"/>
</dbReference>
<gene>
    <name evidence="9" type="ORF">AACH10_19725</name>
</gene>
<keyword evidence="3" id="KW-0998">Cell outer membrane</keyword>
<evidence type="ECO:0000256" key="1">
    <source>
        <dbReference type="ARBA" id="ARBA00022448"/>
    </source>
</evidence>
<dbReference type="InterPro" id="IPR050810">
    <property type="entry name" value="Bact_Secretion_Sys_Channel"/>
</dbReference>
<organism evidence="9 10">
    <name type="scientific">Pseudaquabacterium inlustre</name>
    <dbReference type="NCBI Taxonomy" id="2984192"/>
    <lineage>
        <taxon>Bacteria</taxon>
        <taxon>Pseudomonadati</taxon>
        <taxon>Pseudomonadota</taxon>
        <taxon>Betaproteobacteria</taxon>
        <taxon>Burkholderiales</taxon>
        <taxon>Sphaerotilaceae</taxon>
        <taxon>Pseudaquabacterium</taxon>
    </lineage>
</organism>
<proteinExistence type="inferred from homology"/>
<feature type="compositionally biased region" description="Low complexity" evidence="6">
    <location>
        <begin position="617"/>
        <end position="663"/>
    </location>
</feature>
<dbReference type="InterPro" id="IPR001775">
    <property type="entry name" value="GspD/PilQ"/>
</dbReference>
<evidence type="ECO:0000259" key="8">
    <source>
        <dbReference type="SMART" id="SM00965"/>
    </source>
</evidence>
<dbReference type="Pfam" id="PF03958">
    <property type="entry name" value="Secretin_N"/>
    <property type="match status" value="1"/>
</dbReference>
<dbReference type="PANTHER" id="PTHR30332">
    <property type="entry name" value="PROBABLE GENERAL SECRETION PATHWAY PROTEIN D"/>
    <property type="match status" value="1"/>
</dbReference>
<feature type="region of interest" description="Disordered" evidence="6">
    <location>
        <begin position="617"/>
        <end position="677"/>
    </location>
</feature>
<keyword evidence="7" id="KW-0732">Signal</keyword>
<evidence type="ECO:0000256" key="3">
    <source>
        <dbReference type="ARBA" id="ARBA00023237"/>
    </source>
</evidence>
<evidence type="ECO:0000256" key="6">
    <source>
        <dbReference type="SAM" id="MobiDB-lite"/>
    </source>
</evidence>
<feature type="chain" id="PRO_5046946072" evidence="7">
    <location>
        <begin position="41"/>
        <end position="677"/>
    </location>
</feature>
<dbReference type="InterPro" id="IPR004846">
    <property type="entry name" value="T2SS/T3SS_dom"/>
</dbReference>
<dbReference type="PANTHER" id="PTHR30332:SF17">
    <property type="entry name" value="TYPE IV PILIATION SYSTEM PROTEIN DR_0774-RELATED"/>
    <property type="match status" value="1"/>
</dbReference>
<keyword evidence="2" id="KW-0472">Membrane</keyword>
<evidence type="ECO:0000256" key="5">
    <source>
        <dbReference type="RuleBase" id="RU004004"/>
    </source>
</evidence>
<evidence type="ECO:0000256" key="4">
    <source>
        <dbReference type="RuleBase" id="RU004003"/>
    </source>
</evidence>
<dbReference type="Proteomes" id="UP001365405">
    <property type="component" value="Unassembled WGS sequence"/>
</dbReference>
<dbReference type="EMBL" id="JBBUTH010000009">
    <property type="protein sequence ID" value="MEK8052492.1"/>
    <property type="molecule type" value="Genomic_DNA"/>
</dbReference>
<feature type="domain" description="Secretin/TonB short N-terminal" evidence="8">
    <location>
        <begin position="227"/>
        <end position="278"/>
    </location>
</feature>
<accession>A0ABU9CPI7</accession>
<dbReference type="InterPro" id="IPR011662">
    <property type="entry name" value="Secretin/TonB_short_N"/>
</dbReference>
<keyword evidence="1 5" id="KW-0813">Transport</keyword>
<evidence type="ECO:0000256" key="2">
    <source>
        <dbReference type="ARBA" id="ARBA00023136"/>
    </source>
</evidence>
<sequence>MNLHRPPNRSVSGTPRATGRRLALRHSVLCTLACSLAACAGVAPPPAPDAAHTLQRAGALAAASAAAPTDARLRTELLLLQERQLLASQARAAERLEAGDADGAEAAAREALALVPRDERAQALLAEAGELRRLQPLLAGVRQALQAGEPAQAEALAQAALAQAPASRLAQAAALSAAQAQQAARAERVARRSADEAASPWRRPVSLQVRDGGTRATLEALARHGGLNLVFDAEVRRDLKTSLTVQDAPLGDVIDLVLLQAGLARREVGSRAVFVYPATEARLREHQELDVRSFHVANADVKQVAAALRTLLKLRDVVVDERGSTLLLREPPAVLAVAERIVRAHDRADPEVMLELEVLEVSRDRLSQLGLRLPDGLSVSVPATEPGGGTTLGALRRLDAGQLLVSPLGATLNLRLQESDARVLASPRIRARHRQTARVMIGEKVPVITNTVTPLQSGGSVVTGAIQYLDVGIKLQVEPEVFPDAQVGIRLSLEVSNIAREIPGPSGSLAYQIGTRNAETQLRLADGQTQVLGGLISDQAREAAARVPGLGQLPLLGRLFSSVSRNGESSEVVLAITPRIVRGVATLPEAARQFASGTESRAGLRALNLDPLPTGSSVASIPSIPSVTTAAPAAPGAADAPPGAADAPRPPGAAADATPAAPVRRSRPPVEAPAAPR</sequence>
<dbReference type="SMART" id="SM00965">
    <property type="entry name" value="STN"/>
    <property type="match status" value="1"/>
</dbReference>
<evidence type="ECO:0000256" key="7">
    <source>
        <dbReference type="SAM" id="SignalP"/>
    </source>
</evidence>
<dbReference type="Pfam" id="PF00263">
    <property type="entry name" value="Secretin"/>
    <property type="match status" value="1"/>
</dbReference>
<keyword evidence="10" id="KW-1185">Reference proteome</keyword>
<comment type="subcellular location">
    <subcellularLocation>
        <location evidence="5">Cell outer membrane</location>
    </subcellularLocation>
</comment>
<comment type="similarity">
    <text evidence="4">Belongs to the bacterial secretin family.</text>
</comment>
<evidence type="ECO:0000313" key="9">
    <source>
        <dbReference type="EMBL" id="MEK8052492.1"/>
    </source>
</evidence>
<dbReference type="InterPro" id="IPR005644">
    <property type="entry name" value="NolW-like"/>
</dbReference>